<dbReference type="GO" id="GO:0016491">
    <property type="term" value="F:oxidoreductase activity"/>
    <property type="evidence" value="ECO:0007669"/>
    <property type="project" value="UniProtKB-KW"/>
</dbReference>
<dbReference type="CDD" id="cd05233">
    <property type="entry name" value="SDR_c"/>
    <property type="match status" value="1"/>
</dbReference>
<evidence type="ECO:0000256" key="1">
    <source>
        <dbReference type="ARBA" id="ARBA00006484"/>
    </source>
</evidence>
<dbReference type="EMBL" id="CP122537">
    <property type="protein sequence ID" value="WGH78382.1"/>
    <property type="molecule type" value="Genomic_DNA"/>
</dbReference>
<name>A0ABY8LAM2_9RHOB</name>
<dbReference type="EC" id="1.-.-.-" evidence="3"/>
<dbReference type="InterPro" id="IPR002347">
    <property type="entry name" value="SDR_fam"/>
</dbReference>
<dbReference type="RefSeq" id="WP_279965133.1">
    <property type="nucleotide sequence ID" value="NZ_CP122537.1"/>
</dbReference>
<dbReference type="PRINTS" id="PR00081">
    <property type="entry name" value="GDHRDH"/>
</dbReference>
<keyword evidence="4" id="KW-1185">Reference proteome</keyword>
<organism evidence="3 4">
    <name type="scientific">Jannaschia ovalis</name>
    <dbReference type="NCBI Taxonomy" id="3038773"/>
    <lineage>
        <taxon>Bacteria</taxon>
        <taxon>Pseudomonadati</taxon>
        <taxon>Pseudomonadota</taxon>
        <taxon>Alphaproteobacteria</taxon>
        <taxon>Rhodobacterales</taxon>
        <taxon>Roseobacteraceae</taxon>
        <taxon>Jannaschia</taxon>
    </lineage>
</organism>
<dbReference type="Gene3D" id="3.40.50.720">
    <property type="entry name" value="NAD(P)-binding Rossmann-like Domain"/>
    <property type="match status" value="1"/>
</dbReference>
<protein>
    <submittedName>
        <fullName evidence="3">SDR family NAD(P)-dependent oxidoreductase</fullName>
        <ecNumber evidence="3">1.-.-.-</ecNumber>
    </submittedName>
</protein>
<sequence>MSIPELALVTGASRGLGAAIAEHLAAQGCHVLAVARTQGGLEELDDRIKAAGGQATLAPMDITDAGAMQHLCRSIYDRWGKLPLWVHTAVHAPPLSPASMVAEKDMAKALDVNVTALSRLIPYVAPLLRAAGGGTAVFFDDDRPLQFAAAYGATKAAQRAMIGAWQAEATTPDAPTLHLLTPRPMPTALRARFHPGEDRANLADPKAEAARLMDQVLA</sequence>
<gene>
    <name evidence="3" type="ORF">P8627_15365</name>
</gene>
<dbReference type="PANTHER" id="PTHR44196:SF1">
    <property type="entry name" value="DEHYDROGENASE_REDUCTASE SDR FAMILY MEMBER 7B"/>
    <property type="match status" value="1"/>
</dbReference>
<comment type="similarity">
    <text evidence="1">Belongs to the short-chain dehydrogenases/reductases (SDR) family.</text>
</comment>
<dbReference type="PANTHER" id="PTHR44196">
    <property type="entry name" value="DEHYDROGENASE/REDUCTASE SDR FAMILY MEMBER 7B"/>
    <property type="match status" value="1"/>
</dbReference>
<dbReference type="SUPFAM" id="SSF51735">
    <property type="entry name" value="NAD(P)-binding Rossmann-fold domains"/>
    <property type="match status" value="1"/>
</dbReference>
<dbReference type="Proteomes" id="UP001243420">
    <property type="component" value="Chromosome"/>
</dbReference>
<evidence type="ECO:0000313" key="4">
    <source>
        <dbReference type="Proteomes" id="UP001243420"/>
    </source>
</evidence>
<keyword evidence="2 3" id="KW-0560">Oxidoreductase</keyword>
<dbReference type="InterPro" id="IPR036291">
    <property type="entry name" value="NAD(P)-bd_dom_sf"/>
</dbReference>
<accession>A0ABY8LAM2</accession>
<evidence type="ECO:0000256" key="2">
    <source>
        <dbReference type="ARBA" id="ARBA00023002"/>
    </source>
</evidence>
<reference evidence="3 4" key="1">
    <citation type="submission" date="2023-04" db="EMBL/GenBank/DDBJ databases">
        <title>Jannaschia ovalis sp. nov., a marine bacterium isolated from sea tidal flat.</title>
        <authorList>
            <person name="Kwon D.Y."/>
            <person name="Kim J.-J."/>
        </authorList>
    </citation>
    <scope>NUCLEOTIDE SEQUENCE [LARGE SCALE GENOMIC DNA]</scope>
    <source>
        <strain evidence="3 4">GRR-S6-38</strain>
    </source>
</reference>
<dbReference type="Pfam" id="PF00106">
    <property type="entry name" value="adh_short"/>
    <property type="match status" value="1"/>
</dbReference>
<evidence type="ECO:0000313" key="3">
    <source>
        <dbReference type="EMBL" id="WGH78382.1"/>
    </source>
</evidence>
<proteinExistence type="inferred from homology"/>